<proteinExistence type="predicted"/>
<dbReference type="Pfam" id="PF00488">
    <property type="entry name" value="MutS_V"/>
    <property type="match status" value="1"/>
</dbReference>
<dbReference type="GO" id="GO:0030983">
    <property type="term" value="F:mismatched DNA binding"/>
    <property type="evidence" value="ECO:0007669"/>
    <property type="project" value="InterPro"/>
</dbReference>
<keyword evidence="4" id="KW-1133">Transmembrane helix</keyword>
<evidence type="ECO:0000313" key="6">
    <source>
        <dbReference type="EMBL" id="RWX00557.1"/>
    </source>
</evidence>
<dbReference type="InterPro" id="IPR036187">
    <property type="entry name" value="DNA_mismatch_repair_MutS_sf"/>
</dbReference>
<evidence type="ECO:0000256" key="3">
    <source>
        <dbReference type="ARBA" id="ARBA00023125"/>
    </source>
</evidence>
<dbReference type="InterPro" id="IPR045076">
    <property type="entry name" value="MutS"/>
</dbReference>
<dbReference type="Gene3D" id="3.40.50.300">
    <property type="entry name" value="P-loop containing nucleotide triphosphate hydrolases"/>
    <property type="match status" value="1"/>
</dbReference>
<dbReference type="PANTHER" id="PTHR11361">
    <property type="entry name" value="DNA MISMATCH REPAIR PROTEIN MUTS FAMILY MEMBER"/>
    <property type="match status" value="1"/>
</dbReference>
<name>A0A444HB43_9FLAO</name>
<protein>
    <submittedName>
        <fullName evidence="6">DNA mismatch repair protein</fullName>
    </submittedName>
</protein>
<keyword evidence="7" id="KW-1185">Reference proteome</keyword>
<evidence type="ECO:0000256" key="2">
    <source>
        <dbReference type="ARBA" id="ARBA00022840"/>
    </source>
</evidence>
<feature type="transmembrane region" description="Helical" evidence="4">
    <location>
        <begin position="20"/>
        <end position="44"/>
    </location>
</feature>
<feature type="transmembrane region" description="Helical" evidence="4">
    <location>
        <begin position="203"/>
        <end position="227"/>
    </location>
</feature>
<organism evidence="6 7">
    <name type="scientific">Flavobacterium cerinum</name>
    <dbReference type="NCBI Taxonomy" id="2502784"/>
    <lineage>
        <taxon>Bacteria</taxon>
        <taxon>Pseudomonadati</taxon>
        <taxon>Bacteroidota</taxon>
        <taxon>Flavobacteriia</taxon>
        <taxon>Flavobacteriales</taxon>
        <taxon>Flavobacteriaceae</taxon>
        <taxon>Flavobacterium</taxon>
    </lineage>
</organism>
<dbReference type="EMBL" id="SBII01000005">
    <property type="protein sequence ID" value="RWX00557.1"/>
    <property type="molecule type" value="Genomic_DNA"/>
</dbReference>
<keyword evidence="1" id="KW-0547">Nucleotide-binding</keyword>
<comment type="caution">
    <text evidence="6">The sequence shown here is derived from an EMBL/GenBank/DDBJ whole genome shotgun (WGS) entry which is preliminary data.</text>
</comment>
<dbReference type="GO" id="GO:0006298">
    <property type="term" value="P:mismatch repair"/>
    <property type="evidence" value="ECO:0007669"/>
    <property type="project" value="InterPro"/>
</dbReference>
<dbReference type="GO" id="GO:0140664">
    <property type="term" value="F:ATP-dependent DNA damage sensor activity"/>
    <property type="evidence" value="ECO:0007669"/>
    <property type="project" value="InterPro"/>
</dbReference>
<dbReference type="GO" id="GO:0005524">
    <property type="term" value="F:ATP binding"/>
    <property type="evidence" value="ECO:0007669"/>
    <property type="project" value="UniProtKB-KW"/>
</dbReference>
<dbReference type="GO" id="GO:0005829">
    <property type="term" value="C:cytosol"/>
    <property type="evidence" value="ECO:0007669"/>
    <property type="project" value="TreeGrafter"/>
</dbReference>
<dbReference type="InterPro" id="IPR027417">
    <property type="entry name" value="P-loop_NTPase"/>
</dbReference>
<dbReference type="SMART" id="SM00534">
    <property type="entry name" value="MUTSac"/>
    <property type="match status" value="1"/>
</dbReference>
<dbReference type="SUPFAM" id="SSF48334">
    <property type="entry name" value="DNA repair protein MutS, domain III"/>
    <property type="match status" value="1"/>
</dbReference>
<dbReference type="InterPro" id="IPR000432">
    <property type="entry name" value="DNA_mismatch_repair_MutS_C"/>
</dbReference>
<feature type="transmembrane region" description="Helical" evidence="4">
    <location>
        <begin position="50"/>
        <end position="67"/>
    </location>
</feature>
<dbReference type="RefSeq" id="WP_128389786.1">
    <property type="nucleotide sequence ID" value="NZ_SBII01000005.1"/>
</dbReference>
<evidence type="ECO:0000256" key="1">
    <source>
        <dbReference type="ARBA" id="ARBA00022741"/>
    </source>
</evidence>
<evidence type="ECO:0000259" key="5">
    <source>
        <dbReference type="SMART" id="SM00534"/>
    </source>
</evidence>
<dbReference type="OrthoDB" id="9802448at2"/>
<evidence type="ECO:0000313" key="7">
    <source>
        <dbReference type="Proteomes" id="UP000287527"/>
    </source>
</evidence>
<gene>
    <name evidence="6" type="ORF">EPI11_09800</name>
</gene>
<accession>A0A444HB43</accession>
<evidence type="ECO:0000256" key="4">
    <source>
        <dbReference type="SAM" id="Phobius"/>
    </source>
</evidence>
<reference evidence="6 7" key="1">
    <citation type="submission" date="2019-01" db="EMBL/GenBank/DDBJ databases">
        <title>Flavobacterium sp. nov.,isolated from freshwater.</title>
        <authorList>
            <person name="Zhang R."/>
            <person name="Du Z.-J."/>
        </authorList>
    </citation>
    <scope>NUCLEOTIDE SEQUENCE [LARGE SCALE GENOMIC DNA]</scope>
    <source>
        <strain evidence="6 7">1E403</strain>
    </source>
</reference>
<dbReference type="PANTHER" id="PTHR11361:SF99">
    <property type="entry name" value="DNA MISMATCH REPAIR PROTEIN"/>
    <property type="match status" value="1"/>
</dbReference>
<dbReference type="AlphaFoldDB" id="A0A444HB43"/>
<sequence>MEFYKNRKETFQLELKKLNFRYNIISASRLLIAVAFIILGYYSIQPEKSTLQFSLMAICFILFLLLMKRHALVHQKKLRAATLVKINSDEIAYLEGKIIPFEDGAEFVDFRHPYSHDLDIFGQRSLFHNINRTQTYKGNEKLAELLQSILSDEEIILNQDAVKELASKPELRQEIMALGKARKDNLAVYTRLISWANSKTKTLSVVSIIIGILIPVVLTICIISYLVTNNQTLSTIAGWLFLFNLLFLLSYLKLIKNEVKHTTEIHDIIHHYGLIIEQLENEKFTSKKLQLLKKNLVTGGKSASGHIKELASLFSRLDSIDNALGAIFLNGIMLYHFHSLNALYKWKKNNEQNVALWLDIIAEVESLSSFGNLYYNNGDFIFPNLNTNYIVAFRNIAHPLLKKENRIGNDISFNSDFMILTGSNMSGKSTFLRSLGINMVLAGAGAPVCASNADIHPLPVLVSMRLSDSLSDSESYFFAEIKRLRYIMDKLQDQHAFVLLDEILRGTNSDDKRTGTIKVVKKMIALKATGAIATHDIEVCNIVGEYPHSLVNRCFEAKIVDNELYFDYQLRDGICRNKSATFLMEKMGVI</sequence>
<keyword evidence="2" id="KW-0067">ATP-binding</keyword>
<keyword evidence="4" id="KW-0472">Membrane</keyword>
<feature type="transmembrane region" description="Helical" evidence="4">
    <location>
        <begin position="233"/>
        <end position="252"/>
    </location>
</feature>
<keyword evidence="4" id="KW-0812">Transmembrane</keyword>
<feature type="domain" description="DNA mismatch repair proteins mutS family" evidence="5">
    <location>
        <begin position="415"/>
        <end position="588"/>
    </location>
</feature>
<dbReference type="Proteomes" id="UP000287527">
    <property type="component" value="Unassembled WGS sequence"/>
</dbReference>
<keyword evidence="3" id="KW-0238">DNA-binding</keyword>
<dbReference type="SUPFAM" id="SSF52540">
    <property type="entry name" value="P-loop containing nucleoside triphosphate hydrolases"/>
    <property type="match status" value="1"/>
</dbReference>
<dbReference type="Gene3D" id="1.10.1420.10">
    <property type="match status" value="1"/>
</dbReference>